<dbReference type="AlphaFoldDB" id="A0A0C2MPY8"/>
<reference evidence="2 3" key="1">
    <citation type="journal article" date="2014" name="Genome Biol. Evol.">
        <title>The genome of the myxosporean Thelohanellus kitauei shows adaptations to nutrient acquisition within its fish host.</title>
        <authorList>
            <person name="Yang Y."/>
            <person name="Xiong J."/>
            <person name="Zhou Z."/>
            <person name="Huo F."/>
            <person name="Miao W."/>
            <person name="Ran C."/>
            <person name="Liu Y."/>
            <person name="Zhang J."/>
            <person name="Feng J."/>
            <person name="Wang M."/>
            <person name="Wang M."/>
            <person name="Wang L."/>
            <person name="Yao B."/>
        </authorList>
    </citation>
    <scope>NUCLEOTIDE SEQUENCE [LARGE SCALE GENOMIC DNA]</scope>
    <source>
        <strain evidence="2">Wuqing</strain>
    </source>
</reference>
<name>A0A0C2MPY8_THEKT</name>
<keyword evidence="3" id="KW-1185">Reference proteome</keyword>
<organism evidence="2 3">
    <name type="scientific">Thelohanellus kitauei</name>
    <name type="common">Myxosporean</name>
    <dbReference type="NCBI Taxonomy" id="669202"/>
    <lineage>
        <taxon>Eukaryota</taxon>
        <taxon>Metazoa</taxon>
        <taxon>Cnidaria</taxon>
        <taxon>Myxozoa</taxon>
        <taxon>Myxosporea</taxon>
        <taxon>Bivalvulida</taxon>
        <taxon>Platysporina</taxon>
        <taxon>Myxobolidae</taxon>
        <taxon>Thelohanellus</taxon>
    </lineage>
</organism>
<gene>
    <name evidence="2" type="ORF">RF11_02052</name>
</gene>
<accession>A0A0C2MPY8</accession>
<dbReference type="EMBL" id="JWZT01003532">
    <property type="protein sequence ID" value="KII66410.1"/>
    <property type="molecule type" value="Genomic_DNA"/>
</dbReference>
<evidence type="ECO:0000313" key="3">
    <source>
        <dbReference type="Proteomes" id="UP000031668"/>
    </source>
</evidence>
<evidence type="ECO:0000256" key="1">
    <source>
        <dbReference type="SAM" id="MobiDB-lite"/>
    </source>
</evidence>
<proteinExistence type="predicted"/>
<comment type="caution">
    <text evidence="2">The sequence shown here is derived from an EMBL/GenBank/DDBJ whole genome shotgun (WGS) entry which is preliminary data.</text>
</comment>
<sequence>MSFKTPRTKCEDDGADRSGYQGRSEIKRGSYAPPMSKSLFTVQHLTGAFPGGIDLYSFIENRQSKWSKAKALGHYETLTTPRTLLESLPPPQEFQELMHMDLCSKF</sequence>
<protein>
    <submittedName>
        <fullName evidence="2">Uncharacterized protein</fullName>
    </submittedName>
</protein>
<evidence type="ECO:0000313" key="2">
    <source>
        <dbReference type="EMBL" id="KII66410.1"/>
    </source>
</evidence>
<dbReference type="Proteomes" id="UP000031668">
    <property type="component" value="Unassembled WGS sequence"/>
</dbReference>
<feature type="region of interest" description="Disordered" evidence="1">
    <location>
        <begin position="1"/>
        <end position="30"/>
    </location>
</feature>